<feature type="region of interest" description="Disordered" evidence="1">
    <location>
        <begin position="1"/>
        <end position="24"/>
    </location>
</feature>
<dbReference type="PANTHER" id="PTHR11505">
    <property type="entry name" value="L1 TRANSPOSABLE ELEMENT-RELATED"/>
    <property type="match status" value="1"/>
</dbReference>
<evidence type="ECO:0000313" key="3">
    <source>
        <dbReference type="Proteomes" id="UP001159405"/>
    </source>
</evidence>
<reference evidence="2 3" key="1">
    <citation type="submission" date="2022-05" db="EMBL/GenBank/DDBJ databases">
        <authorList>
            <consortium name="Genoscope - CEA"/>
            <person name="William W."/>
        </authorList>
    </citation>
    <scope>NUCLEOTIDE SEQUENCE [LARGE SCALE GENOMIC DNA]</scope>
</reference>
<dbReference type="InterPro" id="IPR004244">
    <property type="entry name" value="Transposase_22"/>
</dbReference>
<keyword evidence="3" id="KW-1185">Reference proteome</keyword>
<comment type="caution">
    <text evidence="2">The sequence shown here is derived from an EMBL/GenBank/DDBJ whole genome shotgun (WGS) entry which is preliminary data.</text>
</comment>
<protein>
    <submittedName>
        <fullName evidence="2">Uncharacterized protein</fullName>
    </submittedName>
</protein>
<organism evidence="2 3">
    <name type="scientific">Porites lobata</name>
    <dbReference type="NCBI Taxonomy" id="104759"/>
    <lineage>
        <taxon>Eukaryota</taxon>
        <taxon>Metazoa</taxon>
        <taxon>Cnidaria</taxon>
        <taxon>Anthozoa</taxon>
        <taxon>Hexacorallia</taxon>
        <taxon>Scleractinia</taxon>
        <taxon>Fungiina</taxon>
        <taxon>Poritidae</taxon>
        <taxon>Porites</taxon>
    </lineage>
</organism>
<dbReference type="Proteomes" id="UP001159405">
    <property type="component" value="Unassembled WGS sequence"/>
</dbReference>
<evidence type="ECO:0000313" key="2">
    <source>
        <dbReference type="EMBL" id="CAH3179834.1"/>
    </source>
</evidence>
<proteinExistence type="predicted"/>
<sequence length="151" mass="17344">MEENQSRRNNIRIDGIPEEPDETWEDTESKAKVALESKLNLPFKVEIERAHRTGKVNRHSDDNASSTRPRTVICRLVSWKQKDPILKAARIVKPDGMFVNEDLAVETLQRRKDQLPKLKQAKQAGKIAGSCLLWIAYFVLDKLIIKDRPSI</sequence>
<name>A0ABN8RMQ5_9CNID</name>
<gene>
    <name evidence="2" type="ORF">PLOB_00022474</name>
</gene>
<dbReference type="Gene3D" id="3.30.70.1820">
    <property type="entry name" value="L1 transposable element, RRM domain"/>
    <property type="match status" value="1"/>
</dbReference>
<evidence type="ECO:0000256" key="1">
    <source>
        <dbReference type="SAM" id="MobiDB-lite"/>
    </source>
</evidence>
<accession>A0ABN8RMQ5</accession>
<dbReference type="EMBL" id="CALNXK010000264">
    <property type="protein sequence ID" value="CAH3179834.1"/>
    <property type="molecule type" value="Genomic_DNA"/>
</dbReference>